<dbReference type="SUPFAM" id="SSF55060">
    <property type="entry name" value="GHMP Kinase, C-terminal domain"/>
    <property type="match status" value="1"/>
</dbReference>
<keyword evidence="15" id="KW-1185">Reference proteome</keyword>
<evidence type="ECO:0000256" key="3">
    <source>
        <dbReference type="ARBA" id="ARBA00022723"/>
    </source>
</evidence>
<keyword evidence="3" id="KW-0479">Metal-binding</keyword>
<keyword evidence="2" id="KW-0808">Transferase</keyword>
<dbReference type="InterPro" id="IPR000705">
    <property type="entry name" value="Galactokinase"/>
</dbReference>
<dbReference type="InterPro" id="IPR006204">
    <property type="entry name" value="GHMP_kinase_N_dom"/>
</dbReference>
<keyword evidence="6" id="KW-0067">ATP-binding</keyword>
<dbReference type="Pfam" id="PF08544">
    <property type="entry name" value="GHMP_kinases_C"/>
    <property type="match status" value="1"/>
</dbReference>
<evidence type="ECO:0000259" key="12">
    <source>
        <dbReference type="Pfam" id="PF08544"/>
    </source>
</evidence>
<dbReference type="EC" id="2.7.1.6" evidence="10"/>
<dbReference type="OrthoDB" id="250531at2"/>
<dbReference type="InterPro" id="IPR006203">
    <property type="entry name" value="GHMP_knse_ATP-bd_CS"/>
</dbReference>
<dbReference type="Pfam" id="PF00288">
    <property type="entry name" value="GHMP_kinases_N"/>
    <property type="match status" value="1"/>
</dbReference>
<sequence>MVDKQITSYFIEHYKTIPTLIKAPGRINIIGEHTDYNEGLVLPASIEKGIYFAVSGNDLNSIQIETFLTQPERIVFQLNGAHKKFESFWGNYFKAIIEILVAKNYPLKGMDCVFGGDIPIGSGLSSSAALCCGFIYALTKVSRKEISREEIALIAQEAEHKIGLNCGLMDQYAVLFGKKGNAFFLDCKDLSHNYIPINLDGYSWVLVNSNIKHNLAVDSEYNKRRVSCENIVKEVQKYRPEITSLRDVTLEDLQQVANLADAIDVKRANYIIEENNRVRKMIKVLSAGDAITVGAVLKEGHWAMSTQYEITTSELDTLVKIGERLDGVLGSRMMGGGFGGCTINLMKTEKLDTSIKSLLEQYKEQTGIDAEYYHLAIDDGVKVFE</sequence>
<dbReference type="InterPro" id="IPR020568">
    <property type="entry name" value="Ribosomal_Su5_D2-typ_SF"/>
</dbReference>
<feature type="domain" description="Galactokinase N-terminal" evidence="13">
    <location>
        <begin position="10"/>
        <end position="55"/>
    </location>
</feature>
<evidence type="ECO:0000256" key="8">
    <source>
        <dbReference type="ARBA" id="ARBA00023144"/>
    </source>
</evidence>
<keyword evidence="7" id="KW-0460">Magnesium</keyword>
<dbReference type="InterPro" id="IPR019741">
    <property type="entry name" value="Galactokinase_CS"/>
</dbReference>
<proteinExistence type="inferred from homology"/>
<dbReference type="GO" id="GO:0006012">
    <property type="term" value="P:galactose metabolic process"/>
    <property type="evidence" value="ECO:0007669"/>
    <property type="project" value="UniProtKB-UniRule"/>
</dbReference>
<evidence type="ECO:0000256" key="9">
    <source>
        <dbReference type="ARBA" id="ARBA00023277"/>
    </source>
</evidence>
<dbReference type="AlphaFoldDB" id="A0A1M6PZ75"/>
<evidence type="ECO:0000313" key="15">
    <source>
        <dbReference type="Proteomes" id="UP000184314"/>
    </source>
</evidence>
<gene>
    <name evidence="14" type="ORF">SAMN04488007_2116</name>
</gene>
<dbReference type="InterPro" id="IPR014721">
    <property type="entry name" value="Ribsml_uS5_D2-typ_fold_subgr"/>
</dbReference>
<evidence type="ECO:0000256" key="5">
    <source>
        <dbReference type="ARBA" id="ARBA00022777"/>
    </source>
</evidence>
<dbReference type="FunFam" id="3.30.70.890:FF:000001">
    <property type="entry name" value="Galactokinase"/>
    <property type="match status" value="1"/>
</dbReference>
<evidence type="ECO:0000313" key="14">
    <source>
        <dbReference type="EMBL" id="SHK13249.1"/>
    </source>
</evidence>
<dbReference type="GO" id="GO:0046872">
    <property type="term" value="F:metal ion binding"/>
    <property type="evidence" value="ECO:0007669"/>
    <property type="project" value="UniProtKB-KW"/>
</dbReference>
<dbReference type="Pfam" id="PF10509">
    <property type="entry name" value="GalKase_gal_bdg"/>
    <property type="match status" value="1"/>
</dbReference>
<protein>
    <recommendedName>
        <fullName evidence="10">Galactokinase</fullName>
        <ecNumber evidence="10">2.7.1.6</ecNumber>
    </recommendedName>
</protein>
<dbReference type="PROSITE" id="PS00106">
    <property type="entry name" value="GALACTOKINASE"/>
    <property type="match status" value="1"/>
</dbReference>
<dbReference type="PRINTS" id="PR00959">
    <property type="entry name" value="MEVGALKINASE"/>
</dbReference>
<evidence type="ECO:0000256" key="4">
    <source>
        <dbReference type="ARBA" id="ARBA00022741"/>
    </source>
</evidence>
<dbReference type="InterPro" id="IPR006206">
    <property type="entry name" value="Mevalonate/galactokinase"/>
</dbReference>
<dbReference type="SUPFAM" id="SSF54211">
    <property type="entry name" value="Ribosomal protein S5 domain 2-like"/>
    <property type="match status" value="1"/>
</dbReference>
<evidence type="ECO:0000256" key="6">
    <source>
        <dbReference type="ARBA" id="ARBA00022840"/>
    </source>
</evidence>
<dbReference type="Gene3D" id="3.30.70.890">
    <property type="entry name" value="GHMP kinase, C-terminal domain"/>
    <property type="match status" value="1"/>
</dbReference>
<dbReference type="InterPro" id="IPR013750">
    <property type="entry name" value="GHMP_kinase_C_dom"/>
</dbReference>
<reference evidence="15" key="1">
    <citation type="submission" date="2016-11" db="EMBL/GenBank/DDBJ databases">
        <authorList>
            <person name="Varghese N."/>
            <person name="Submissions S."/>
        </authorList>
    </citation>
    <scope>NUCLEOTIDE SEQUENCE [LARGE SCALE GENOMIC DNA]</scope>
    <source>
        <strain evidence="15">DSM 16478</strain>
    </source>
</reference>
<comment type="similarity">
    <text evidence="1">Belongs to the GHMP kinase family. GalK subfamily.</text>
</comment>
<dbReference type="PANTHER" id="PTHR10457">
    <property type="entry name" value="MEVALONATE KINASE/GALACTOKINASE"/>
    <property type="match status" value="1"/>
</dbReference>
<dbReference type="PIRSF" id="PIRSF000530">
    <property type="entry name" value="Galactokinase"/>
    <property type="match status" value="1"/>
</dbReference>
<feature type="domain" description="GHMP kinase N-terminal" evidence="11">
    <location>
        <begin position="91"/>
        <end position="178"/>
    </location>
</feature>
<dbReference type="GO" id="GO:0004335">
    <property type="term" value="F:galactokinase activity"/>
    <property type="evidence" value="ECO:0007669"/>
    <property type="project" value="UniProtKB-UniRule"/>
</dbReference>
<keyword evidence="9" id="KW-0119">Carbohydrate metabolism</keyword>
<dbReference type="GO" id="GO:0005829">
    <property type="term" value="C:cytosol"/>
    <property type="evidence" value="ECO:0007669"/>
    <property type="project" value="TreeGrafter"/>
</dbReference>
<evidence type="ECO:0000256" key="2">
    <source>
        <dbReference type="ARBA" id="ARBA00022679"/>
    </source>
</evidence>
<keyword evidence="4" id="KW-0547">Nucleotide-binding</keyword>
<dbReference type="NCBIfam" id="TIGR00131">
    <property type="entry name" value="gal_kin"/>
    <property type="match status" value="1"/>
</dbReference>
<evidence type="ECO:0000256" key="7">
    <source>
        <dbReference type="ARBA" id="ARBA00022842"/>
    </source>
</evidence>
<dbReference type="RefSeq" id="WP_073243944.1">
    <property type="nucleotide sequence ID" value="NZ_FQZX01000002.1"/>
</dbReference>
<dbReference type="InterPro" id="IPR019539">
    <property type="entry name" value="GalKase_N"/>
</dbReference>
<keyword evidence="5 14" id="KW-0418">Kinase</keyword>
<dbReference type="PROSITE" id="PS00627">
    <property type="entry name" value="GHMP_KINASES_ATP"/>
    <property type="match status" value="1"/>
</dbReference>
<dbReference type="Gene3D" id="3.30.230.10">
    <property type="match status" value="1"/>
</dbReference>
<dbReference type="PANTHER" id="PTHR10457:SF7">
    <property type="entry name" value="GALACTOKINASE-RELATED"/>
    <property type="match status" value="1"/>
</dbReference>
<dbReference type="PRINTS" id="PR00473">
    <property type="entry name" value="GALCTOKINASE"/>
</dbReference>
<organism evidence="14 15">
    <name type="scientific">Maribacter aquivivus</name>
    <dbReference type="NCBI Taxonomy" id="228958"/>
    <lineage>
        <taxon>Bacteria</taxon>
        <taxon>Pseudomonadati</taxon>
        <taxon>Bacteroidota</taxon>
        <taxon>Flavobacteriia</taxon>
        <taxon>Flavobacteriales</taxon>
        <taxon>Flavobacteriaceae</taxon>
        <taxon>Maribacter</taxon>
    </lineage>
</organism>
<keyword evidence="8" id="KW-0299">Galactose metabolism</keyword>
<evidence type="ECO:0000256" key="1">
    <source>
        <dbReference type="ARBA" id="ARBA00006566"/>
    </source>
</evidence>
<evidence type="ECO:0000256" key="10">
    <source>
        <dbReference type="NCBIfam" id="TIGR00131"/>
    </source>
</evidence>
<dbReference type="GO" id="GO:0005524">
    <property type="term" value="F:ATP binding"/>
    <property type="evidence" value="ECO:0007669"/>
    <property type="project" value="UniProtKB-UniRule"/>
</dbReference>
<accession>A0A1M6PZ75</accession>
<dbReference type="InterPro" id="IPR036554">
    <property type="entry name" value="GHMP_kinase_C_sf"/>
</dbReference>
<name>A0A1M6PZ75_9FLAO</name>
<dbReference type="Proteomes" id="UP000184314">
    <property type="component" value="Unassembled WGS sequence"/>
</dbReference>
<evidence type="ECO:0000259" key="13">
    <source>
        <dbReference type="Pfam" id="PF10509"/>
    </source>
</evidence>
<evidence type="ECO:0000259" key="11">
    <source>
        <dbReference type="Pfam" id="PF00288"/>
    </source>
</evidence>
<feature type="domain" description="GHMP kinase C-terminal" evidence="12">
    <location>
        <begin position="281"/>
        <end position="350"/>
    </location>
</feature>
<dbReference type="STRING" id="228958.SAMN04488007_2116"/>
<dbReference type="EMBL" id="FQZX01000002">
    <property type="protein sequence ID" value="SHK13249.1"/>
    <property type="molecule type" value="Genomic_DNA"/>
</dbReference>